<feature type="domain" description="J" evidence="2">
    <location>
        <begin position="6"/>
        <end position="71"/>
    </location>
</feature>
<evidence type="ECO:0000313" key="3">
    <source>
        <dbReference type="EMBL" id="ABD68183.1"/>
    </source>
</evidence>
<dbReference type="InterPro" id="IPR001623">
    <property type="entry name" value="DnaJ_domain"/>
</dbReference>
<dbReference type="STRING" id="338969.Rfer_0429"/>
<dbReference type="EMBL" id="CP000267">
    <property type="protein sequence ID" value="ABD68183.1"/>
    <property type="molecule type" value="Genomic_DNA"/>
</dbReference>
<name>Q221X0_ALBFT</name>
<dbReference type="PROSITE" id="PS50076">
    <property type="entry name" value="DNAJ_2"/>
    <property type="match status" value="1"/>
</dbReference>
<dbReference type="InterPro" id="IPR052812">
    <property type="entry name" value="Plant_DnaJ_domain"/>
</dbReference>
<dbReference type="Gene3D" id="1.10.287.110">
    <property type="entry name" value="DnaJ domain"/>
    <property type="match status" value="1"/>
</dbReference>
<dbReference type="RefSeq" id="WP_011462756.1">
    <property type="nucleotide sequence ID" value="NC_007908.1"/>
</dbReference>
<dbReference type="HOGENOM" id="CLU_2156373_0_0_4"/>
<dbReference type="Pfam" id="PF00226">
    <property type="entry name" value="DnaJ"/>
    <property type="match status" value="1"/>
</dbReference>
<dbReference type="SMART" id="SM00271">
    <property type="entry name" value="DnaJ"/>
    <property type="match status" value="1"/>
</dbReference>
<feature type="compositionally biased region" description="Basic and acidic residues" evidence="1">
    <location>
        <begin position="61"/>
        <end position="70"/>
    </location>
</feature>
<dbReference type="PANTHER" id="PTHR44272:SF3">
    <property type="entry name" value="J DOMAIN-CONTAINING PROTEIN"/>
    <property type="match status" value="1"/>
</dbReference>
<dbReference type="KEGG" id="rfr:Rfer_0429"/>
<protein>
    <submittedName>
        <fullName evidence="3">Heat shock protein DnaJ-like</fullName>
    </submittedName>
</protein>
<gene>
    <name evidence="3" type="ordered locus">Rfer_0429</name>
</gene>
<dbReference type="PANTHER" id="PTHR44272">
    <property type="entry name" value="DNAJ DOMAIN (PROKARYOTIC HEAT SHOCK PROTEIN)"/>
    <property type="match status" value="1"/>
</dbReference>
<accession>Q221X0</accession>
<keyword evidence="3" id="KW-0346">Stress response</keyword>
<evidence type="ECO:0000259" key="2">
    <source>
        <dbReference type="PROSITE" id="PS50076"/>
    </source>
</evidence>
<sequence length="111" mass="12360">MECEATLYEILEVSPHASAQVIRAAYRCLAQCNHPDKNPGSAAASERQAQINFAYGVLSDPGKRRRDDQRMGAQQESDIERRGSDQAMPAHPKAMNDTPPVSRAFVFRPFK</sequence>
<dbReference type="PRINTS" id="PR00625">
    <property type="entry name" value="JDOMAIN"/>
</dbReference>
<dbReference type="AlphaFoldDB" id="Q221X0"/>
<reference evidence="4" key="1">
    <citation type="submission" date="2006-02" db="EMBL/GenBank/DDBJ databases">
        <title>Complete sequence of chromosome of Rhodoferax ferrireducens DSM 15236.</title>
        <authorList>
            <person name="Copeland A."/>
            <person name="Lucas S."/>
            <person name="Lapidus A."/>
            <person name="Barry K."/>
            <person name="Detter J.C."/>
            <person name="Glavina del Rio T."/>
            <person name="Hammon N."/>
            <person name="Israni S."/>
            <person name="Pitluck S."/>
            <person name="Brettin T."/>
            <person name="Bruce D."/>
            <person name="Han C."/>
            <person name="Tapia R."/>
            <person name="Gilna P."/>
            <person name="Kiss H."/>
            <person name="Schmutz J."/>
            <person name="Larimer F."/>
            <person name="Land M."/>
            <person name="Kyrpides N."/>
            <person name="Ivanova N."/>
            <person name="Richardson P."/>
        </authorList>
    </citation>
    <scope>NUCLEOTIDE SEQUENCE [LARGE SCALE GENOMIC DNA]</scope>
    <source>
        <strain evidence="4">ATCC BAA-621 / DSM 15236 / T118</strain>
    </source>
</reference>
<dbReference type="CDD" id="cd06257">
    <property type="entry name" value="DnaJ"/>
    <property type="match status" value="1"/>
</dbReference>
<dbReference type="eggNOG" id="COG0484">
    <property type="taxonomic scope" value="Bacteria"/>
</dbReference>
<dbReference type="Proteomes" id="UP000008332">
    <property type="component" value="Chromosome"/>
</dbReference>
<keyword evidence="4" id="KW-1185">Reference proteome</keyword>
<dbReference type="OrthoDB" id="9779889at2"/>
<dbReference type="SUPFAM" id="SSF46565">
    <property type="entry name" value="Chaperone J-domain"/>
    <property type="match status" value="1"/>
</dbReference>
<feature type="region of interest" description="Disordered" evidence="1">
    <location>
        <begin position="55"/>
        <end position="111"/>
    </location>
</feature>
<proteinExistence type="predicted"/>
<evidence type="ECO:0000256" key="1">
    <source>
        <dbReference type="SAM" id="MobiDB-lite"/>
    </source>
</evidence>
<dbReference type="InterPro" id="IPR036869">
    <property type="entry name" value="J_dom_sf"/>
</dbReference>
<organism evidence="3 4">
    <name type="scientific">Albidiferax ferrireducens (strain ATCC BAA-621 / DSM 15236 / T118)</name>
    <name type="common">Rhodoferax ferrireducens</name>
    <dbReference type="NCBI Taxonomy" id="338969"/>
    <lineage>
        <taxon>Bacteria</taxon>
        <taxon>Pseudomonadati</taxon>
        <taxon>Pseudomonadota</taxon>
        <taxon>Betaproteobacteria</taxon>
        <taxon>Burkholderiales</taxon>
        <taxon>Comamonadaceae</taxon>
        <taxon>Rhodoferax</taxon>
    </lineage>
</organism>
<evidence type="ECO:0000313" key="4">
    <source>
        <dbReference type="Proteomes" id="UP000008332"/>
    </source>
</evidence>